<comment type="caution">
    <text evidence="1">The sequence shown here is derived from an EMBL/GenBank/DDBJ whole genome shotgun (WGS) entry which is preliminary data.</text>
</comment>
<gene>
    <name evidence="1" type="ORF">Cob_v008562</name>
</gene>
<evidence type="ECO:0000313" key="1">
    <source>
        <dbReference type="EMBL" id="TDZ18563.1"/>
    </source>
</evidence>
<dbReference type="AlphaFoldDB" id="A0A484FKJ3"/>
<keyword evidence="2" id="KW-1185">Reference proteome</keyword>
<reference evidence="2" key="2">
    <citation type="journal article" date="2019" name="Mol. Plant Microbe Interact.">
        <title>Genome sequence resources for four phytopathogenic fungi from the Colletotrichum orbiculare species complex.</title>
        <authorList>
            <person name="Gan P."/>
            <person name="Tsushima A."/>
            <person name="Narusaka M."/>
            <person name="Narusaka Y."/>
            <person name="Takano Y."/>
            <person name="Kubo Y."/>
            <person name="Shirasu K."/>
        </authorList>
    </citation>
    <scope>GENOME REANNOTATION</scope>
    <source>
        <strain evidence="2">104-T / ATCC 96160 / CBS 514.97 / LARS 414 / MAFF 240422</strain>
    </source>
</reference>
<name>A0A484FKJ3_COLOR</name>
<dbReference type="EMBL" id="AMCV02000023">
    <property type="protein sequence ID" value="TDZ18563.1"/>
    <property type="molecule type" value="Genomic_DNA"/>
</dbReference>
<sequence>MASRSSAPRLYAPAAKLGNAWDAHLGARAVVNQQAATLIAAWLLFGLQSWACLQLSTASSSSPRSARLGQLGKYIIAASVFARGSAGTTSLADLVMPPRSSSHRLVLLPQT</sequence>
<accession>A0A484FKJ3</accession>
<proteinExistence type="predicted"/>
<dbReference type="Proteomes" id="UP000014480">
    <property type="component" value="Unassembled WGS sequence"/>
</dbReference>
<evidence type="ECO:0000313" key="2">
    <source>
        <dbReference type="Proteomes" id="UP000014480"/>
    </source>
</evidence>
<protein>
    <submittedName>
        <fullName evidence="1">Uncharacterized protein</fullName>
    </submittedName>
</protein>
<organism evidence="1 2">
    <name type="scientific">Colletotrichum orbiculare (strain 104-T / ATCC 96160 / CBS 514.97 / LARS 414 / MAFF 240422)</name>
    <name type="common">Cucumber anthracnose fungus</name>
    <name type="synonym">Colletotrichum lagenarium</name>
    <dbReference type="NCBI Taxonomy" id="1213857"/>
    <lineage>
        <taxon>Eukaryota</taxon>
        <taxon>Fungi</taxon>
        <taxon>Dikarya</taxon>
        <taxon>Ascomycota</taxon>
        <taxon>Pezizomycotina</taxon>
        <taxon>Sordariomycetes</taxon>
        <taxon>Hypocreomycetidae</taxon>
        <taxon>Glomerellales</taxon>
        <taxon>Glomerellaceae</taxon>
        <taxon>Colletotrichum</taxon>
        <taxon>Colletotrichum orbiculare species complex</taxon>
    </lineage>
</organism>
<reference evidence="2" key="1">
    <citation type="journal article" date="2013" name="New Phytol.">
        <title>Comparative genomic and transcriptomic analyses reveal the hemibiotrophic stage shift of Colletotrichum fungi.</title>
        <authorList>
            <person name="Gan P."/>
            <person name="Ikeda K."/>
            <person name="Irieda H."/>
            <person name="Narusaka M."/>
            <person name="O'Connell R.J."/>
            <person name="Narusaka Y."/>
            <person name="Takano Y."/>
            <person name="Kubo Y."/>
            <person name="Shirasu K."/>
        </authorList>
    </citation>
    <scope>NUCLEOTIDE SEQUENCE [LARGE SCALE GENOMIC DNA]</scope>
    <source>
        <strain evidence="2">104-T / ATCC 96160 / CBS 514.97 / LARS 414 / MAFF 240422</strain>
    </source>
</reference>